<organism evidence="1 2">
    <name type="scientific">Armillaria gallica</name>
    <name type="common">Bulbous honey fungus</name>
    <name type="synonym">Armillaria bulbosa</name>
    <dbReference type="NCBI Taxonomy" id="47427"/>
    <lineage>
        <taxon>Eukaryota</taxon>
        <taxon>Fungi</taxon>
        <taxon>Dikarya</taxon>
        <taxon>Basidiomycota</taxon>
        <taxon>Agaricomycotina</taxon>
        <taxon>Agaricomycetes</taxon>
        <taxon>Agaricomycetidae</taxon>
        <taxon>Agaricales</taxon>
        <taxon>Marasmiineae</taxon>
        <taxon>Physalacriaceae</taxon>
        <taxon>Armillaria</taxon>
    </lineage>
</organism>
<gene>
    <name evidence="1" type="ORF">ARMGADRAFT_82069</name>
</gene>
<dbReference type="EMBL" id="KZ293750">
    <property type="protein sequence ID" value="PBK80207.1"/>
    <property type="molecule type" value="Genomic_DNA"/>
</dbReference>
<reference evidence="2" key="1">
    <citation type="journal article" date="2017" name="Nat. Ecol. Evol.">
        <title>Genome expansion and lineage-specific genetic innovations in the forest pathogenic fungi Armillaria.</title>
        <authorList>
            <person name="Sipos G."/>
            <person name="Prasanna A.N."/>
            <person name="Walter M.C."/>
            <person name="O'Connor E."/>
            <person name="Balint B."/>
            <person name="Krizsan K."/>
            <person name="Kiss B."/>
            <person name="Hess J."/>
            <person name="Varga T."/>
            <person name="Slot J."/>
            <person name="Riley R."/>
            <person name="Boka B."/>
            <person name="Rigling D."/>
            <person name="Barry K."/>
            <person name="Lee J."/>
            <person name="Mihaltcheva S."/>
            <person name="LaButti K."/>
            <person name="Lipzen A."/>
            <person name="Waldron R."/>
            <person name="Moloney N.M."/>
            <person name="Sperisen C."/>
            <person name="Kredics L."/>
            <person name="Vagvoelgyi C."/>
            <person name="Patrignani A."/>
            <person name="Fitzpatrick D."/>
            <person name="Nagy I."/>
            <person name="Doyle S."/>
            <person name="Anderson J.B."/>
            <person name="Grigoriev I.V."/>
            <person name="Gueldener U."/>
            <person name="Muensterkoetter M."/>
            <person name="Nagy L.G."/>
        </authorList>
    </citation>
    <scope>NUCLEOTIDE SEQUENCE [LARGE SCALE GENOMIC DNA]</scope>
    <source>
        <strain evidence="2">Ar21-2</strain>
    </source>
</reference>
<protein>
    <submittedName>
        <fullName evidence="1">Uncharacterized protein</fullName>
    </submittedName>
</protein>
<accession>A0A2H3CTY4</accession>
<dbReference type="AlphaFoldDB" id="A0A2H3CTY4"/>
<evidence type="ECO:0000313" key="1">
    <source>
        <dbReference type="EMBL" id="PBK80207.1"/>
    </source>
</evidence>
<dbReference type="Proteomes" id="UP000217790">
    <property type="component" value="Unassembled WGS sequence"/>
</dbReference>
<proteinExistence type="predicted"/>
<name>A0A2H3CTY4_ARMGA</name>
<keyword evidence="2" id="KW-1185">Reference proteome</keyword>
<evidence type="ECO:0000313" key="2">
    <source>
        <dbReference type="Proteomes" id="UP000217790"/>
    </source>
</evidence>
<sequence>MASNTTLQIYSVQDDRFSRQADRTSALPRPTCGSRTRNTVLRLVVSKKSSRKCGTSVVGAKIMQVKGFDASHYRPSSE</sequence>
<dbReference type="InParanoid" id="A0A2H3CTY4"/>